<dbReference type="SUPFAM" id="SSF49464">
    <property type="entry name" value="Carboxypeptidase regulatory domain-like"/>
    <property type="match status" value="1"/>
</dbReference>
<dbReference type="RefSeq" id="WP_186441090.1">
    <property type="nucleotide sequence ID" value="NZ_LT828541.1"/>
</dbReference>
<keyword evidence="4" id="KW-1185">Reference proteome</keyword>
<keyword evidence="1" id="KW-0732">Signal</keyword>
<dbReference type="InterPro" id="IPR008969">
    <property type="entry name" value="CarboxyPept-like_regulatory"/>
</dbReference>
<dbReference type="STRING" id="1246637.MTBBW1_310018"/>
<feature type="domain" description="Lcl C-terminal" evidence="2">
    <location>
        <begin position="168"/>
        <end position="277"/>
    </location>
</feature>
<dbReference type="EMBL" id="FWEV01000235">
    <property type="protein sequence ID" value="SLM31416.1"/>
    <property type="molecule type" value="Genomic_DNA"/>
</dbReference>
<accession>A0A1W1HG51</accession>
<reference evidence="3 4" key="1">
    <citation type="submission" date="2017-03" db="EMBL/GenBank/DDBJ databases">
        <authorList>
            <person name="Afonso C.L."/>
            <person name="Miller P.J."/>
            <person name="Scott M.A."/>
            <person name="Spackman E."/>
            <person name="Goraichik I."/>
            <person name="Dimitrov K.M."/>
            <person name="Suarez D.L."/>
            <person name="Swayne D.E."/>
        </authorList>
    </citation>
    <scope>NUCLEOTIDE SEQUENCE [LARGE SCALE GENOMIC DNA]</scope>
    <source>
        <strain evidence="3">PRJEB14757</strain>
    </source>
</reference>
<evidence type="ECO:0000313" key="3">
    <source>
        <dbReference type="EMBL" id="SLM31416.1"/>
    </source>
</evidence>
<protein>
    <recommendedName>
        <fullName evidence="2">Lcl C-terminal domain-containing protein</fullName>
    </recommendedName>
</protein>
<dbReference type="Pfam" id="PF07603">
    <property type="entry name" value="Lcl_C"/>
    <property type="match status" value="2"/>
</dbReference>
<dbReference type="PANTHER" id="PTHR35812:SF1">
    <property type="entry name" value="LIPOPROTEIN"/>
    <property type="match status" value="1"/>
</dbReference>
<feature type="domain" description="Lcl C-terminal" evidence="2">
    <location>
        <begin position="35"/>
        <end position="147"/>
    </location>
</feature>
<feature type="chain" id="PRO_5012845464" description="Lcl C-terminal domain-containing protein" evidence="1">
    <location>
        <begin position="26"/>
        <end position="760"/>
    </location>
</feature>
<dbReference type="PANTHER" id="PTHR35812">
    <property type="entry name" value="LIPOPROTEIN"/>
    <property type="match status" value="1"/>
</dbReference>
<dbReference type="Gene3D" id="2.60.40.1120">
    <property type="entry name" value="Carboxypeptidase-like, regulatory domain"/>
    <property type="match status" value="1"/>
</dbReference>
<organism evidence="3 4">
    <name type="scientific">Desulfamplus magnetovallimortis</name>
    <dbReference type="NCBI Taxonomy" id="1246637"/>
    <lineage>
        <taxon>Bacteria</taxon>
        <taxon>Pseudomonadati</taxon>
        <taxon>Thermodesulfobacteriota</taxon>
        <taxon>Desulfobacteria</taxon>
        <taxon>Desulfobacterales</taxon>
        <taxon>Desulfobacteraceae</taxon>
        <taxon>Desulfamplus</taxon>
    </lineage>
</organism>
<evidence type="ECO:0000259" key="2">
    <source>
        <dbReference type="Pfam" id="PF07603"/>
    </source>
</evidence>
<dbReference type="Proteomes" id="UP000191931">
    <property type="component" value="Unassembled WGS sequence"/>
</dbReference>
<evidence type="ECO:0000256" key="1">
    <source>
        <dbReference type="SAM" id="SignalP"/>
    </source>
</evidence>
<feature type="signal peptide" evidence="1">
    <location>
        <begin position="1"/>
        <end position="25"/>
    </location>
</feature>
<name>A0A1W1HG51_9BACT</name>
<dbReference type="AlphaFoldDB" id="A0A1W1HG51"/>
<dbReference type="InterPro" id="IPR011460">
    <property type="entry name" value="Lcl_C"/>
</dbReference>
<gene>
    <name evidence="3" type="ORF">MTBBW1_310018</name>
</gene>
<evidence type="ECO:0000313" key="4">
    <source>
        <dbReference type="Proteomes" id="UP000191931"/>
    </source>
</evidence>
<sequence>MNGIKTTLCVSLSLLCILISTVAHAVGPYVDNADGTITDEGTGLMWQQTDDGIRRNWEDACQACEELELAGYNDWRAPRVDELRSIIDYNSYLPAMDLIFSVESDWTLFWSGSDYANGTVNAWQVYFYDGSVSTGTKTSRSYIRCVRSGPFWSLDPLDNLVINSEEVAEDIRTGAKWQREDDGVKRTWEDACQYCENLVLDGESGWRIPEIEELASIVDYTKYNPSISVDIFENTQSLWYWSGSSDADETDSAWYIDFYNGTIKSFTKSGEYHVRCILAEKTDSETELPSSGNAPEIRMPFSVEPSIIEAGAGQEVTFLVSVYDPDGADDIESVVLKHALLDSILGEDGVEMTLVEPLASDTPFISTYQYKTTLLSGLSPQNYIVDVVALDSSGLQAVETTNFSVIQKRRATIENKESFSEKVQNRFENQTLEISVNVGQGMFGTRSSITSTRLSSSLSSGLLRADTPVTPGAEKCGDCYVEVMIYRPDKTLYNIEPYIVCDSENITIENAESGEWTYETTSHCASSLDVEIETRGADTAVLTGTVKDSITGKSVSGARVQWNLGGETFSSENGYFSTVVVAGEGLVTTSLANYQTNLKAKVLLGSGETKKILISIVPEESSCIKAPDKPIVELIASPMTYPDPDLQPFAAGVVDSNLVFSALFPPYDQNVNIYLGITTDVPGLSSYLFLFDSNNLLAPMAGTPVAWREVKEACQWLQEEKFLSIPLELLPKGKYTFYSLVTAEPDGMPTFEIRYFSLDL</sequence>
<proteinExistence type="predicted"/>